<evidence type="ECO:0000313" key="9">
    <source>
        <dbReference type="Proteomes" id="UP000533306"/>
    </source>
</evidence>
<dbReference type="PANTHER" id="PTHR30329">
    <property type="entry name" value="STATOR ELEMENT OF FLAGELLAR MOTOR COMPLEX"/>
    <property type="match status" value="1"/>
</dbReference>
<dbReference type="AlphaFoldDB" id="A0A7W9S5Z7"/>
<dbReference type="InterPro" id="IPR006664">
    <property type="entry name" value="OMP_bac"/>
</dbReference>
<evidence type="ECO:0000256" key="5">
    <source>
        <dbReference type="SAM" id="MobiDB-lite"/>
    </source>
</evidence>
<gene>
    <name evidence="8" type="ORF">HNR59_003358</name>
</gene>
<protein>
    <submittedName>
        <fullName evidence="8">Outer membrane protein OmpA-like peptidoglycan-associated protein</fullName>
    </submittedName>
</protein>
<dbReference type="RefSeq" id="WP_183832150.1">
    <property type="nucleotide sequence ID" value="NZ_JACHEU010000003.1"/>
</dbReference>
<feature type="region of interest" description="Disordered" evidence="5">
    <location>
        <begin position="312"/>
        <end position="339"/>
    </location>
</feature>
<evidence type="ECO:0000256" key="1">
    <source>
        <dbReference type="ARBA" id="ARBA00004442"/>
    </source>
</evidence>
<reference evidence="8 9" key="1">
    <citation type="submission" date="2020-08" db="EMBL/GenBank/DDBJ databases">
        <title>Genomic Encyclopedia of Type Strains, Phase IV (KMG-IV): sequencing the most valuable type-strain genomes for metagenomic binning, comparative biology and taxonomic classification.</title>
        <authorList>
            <person name="Goeker M."/>
        </authorList>
    </citation>
    <scope>NUCLEOTIDE SEQUENCE [LARGE SCALE GENOMIC DNA]</scope>
    <source>
        <strain evidence="8 9">DSM 11099</strain>
    </source>
</reference>
<comment type="caution">
    <text evidence="8">The sequence shown here is derived from an EMBL/GenBank/DDBJ whole genome shotgun (WGS) entry which is preliminary data.</text>
</comment>
<dbReference type="PROSITE" id="PS51123">
    <property type="entry name" value="OMPA_2"/>
    <property type="match status" value="1"/>
</dbReference>
<evidence type="ECO:0000313" key="8">
    <source>
        <dbReference type="EMBL" id="MBB6013964.1"/>
    </source>
</evidence>
<dbReference type="CDD" id="cd07185">
    <property type="entry name" value="OmpA_C-like"/>
    <property type="match status" value="1"/>
</dbReference>
<keyword evidence="6" id="KW-0732">Signal</keyword>
<dbReference type="Proteomes" id="UP000533306">
    <property type="component" value="Unassembled WGS sequence"/>
</dbReference>
<organism evidence="8 9">
    <name type="scientific">Aquamicrobium lusatiense</name>
    <dbReference type="NCBI Taxonomy" id="89772"/>
    <lineage>
        <taxon>Bacteria</taxon>
        <taxon>Pseudomonadati</taxon>
        <taxon>Pseudomonadota</taxon>
        <taxon>Alphaproteobacteria</taxon>
        <taxon>Hyphomicrobiales</taxon>
        <taxon>Phyllobacteriaceae</taxon>
        <taxon>Aquamicrobium</taxon>
    </lineage>
</organism>
<proteinExistence type="predicted"/>
<evidence type="ECO:0000256" key="4">
    <source>
        <dbReference type="PROSITE-ProRule" id="PRU00473"/>
    </source>
</evidence>
<keyword evidence="9" id="KW-1185">Reference proteome</keyword>
<evidence type="ECO:0000256" key="3">
    <source>
        <dbReference type="ARBA" id="ARBA00023237"/>
    </source>
</evidence>
<name>A0A7W9S5Z7_9HYPH</name>
<feature type="signal peptide" evidence="6">
    <location>
        <begin position="1"/>
        <end position="24"/>
    </location>
</feature>
<keyword evidence="3" id="KW-0998">Cell outer membrane</keyword>
<sequence>MKAALRSMVLTAGLLANLALPAWSQPTPTLATPTFATPALLDFFSIATPTQSTPRIDNFDETWLITGPISEFTSNIMKGPSWLQLEGKVVYAYYRFQPGDNALQVQRAFEKAAEEAGYAVSFSCSTQKGDCFSEGKPLSGVSLGILLDKPTDMPALEPLGIVRNYFYVGGARLTYVTKDEGSSVTHMQVAFADTPEKGVMAVTKSVITGTPPELSKASSMHSKLLAGESVSLDNLLFDTDSAILLPPSRDQLFEIAMMLRENPALKLQIIGHTDSDGGREHNQGLSERRAAAVVDALANGFDIEAGRLTSSGRGMDAPVASNATADGKAKNRRVELKLQ</sequence>
<dbReference type="PANTHER" id="PTHR30329:SF21">
    <property type="entry name" value="LIPOPROTEIN YIAD-RELATED"/>
    <property type="match status" value="1"/>
</dbReference>
<keyword evidence="2 4" id="KW-0472">Membrane</keyword>
<feature type="compositionally biased region" description="Basic and acidic residues" evidence="5">
    <location>
        <begin position="327"/>
        <end position="339"/>
    </location>
</feature>
<evidence type="ECO:0000259" key="7">
    <source>
        <dbReference type="PROSITE" id="PS51123"/>
    </source>
</evidence>
<dbReference type="InterPro" id="IPR036737">
    <property type="entry name" value="OmpA-like_sf"/>
</dbReference>
<evidence type="ECO:0000256" key="6">
    <source>
        <dbReference type="SAM" id="SignalP"/>
    </source>
</evidence>
<feature type="domain" description="OmpA-like" evidence="7">
    <location>
        <begin position="226"/>
        <end position="339"/>
    </location>
</feature>
<dbReference type="GO" id="GO:0009279">
    <property type="term" value="C:cell outer membrane"/>
    <property type="evidence" value="ECO:0007669"/>
    <property type="project" value="UniProtKB-SubCell"/>
</dbReference>
<comment type="subcellular location">
    <subcellularLocation>
        <location evidence="1">Cell outer membrane</location>
    </subcellularLocation>
</comment>
<dbReference type="Gene3D" id="3.30.1330.60">
    <property type="entry name" value="OmpA-like domain"/>
    <property type="match status" value="1"/>
</dbReference>
<evidence type="ECO:0000256" key="2">
    <source>
        <dbReference type="ARBA" id="ARBA00023136"/>
    </source>
</evidence>
<dbReference type="InterPro" id="IPR006665">
    <property type="entry name" value="OmpA-like"/>
</dbReference>
<dbReference type="SUPFAM" id="SSF103088">
    <property type="entry name" value="OmpA-like"/>
    <property type="match status" value="1"/>
</dbReference>
<dbReference type="Pfam" id="PF00691">
    <property type="entry name" value="OmpA"/>
    <property type="match status" value="1"/>
</dbReference>
<dbReference type="InterPro" id="IPR050330">
    <property type="entry name" value="Bact_OuterMem_StrucFunc"/>
</dbReference>
<accession>A0A7W9S5Z7</accession>
<feature type="chain" id="PRO_5030577938" evidence="6">
    <location>
        <begin position="25"/>
        <end position="339"/>
    </location>
</feature>
<dbReference type="PRINTS" id="PR01021">
    <property type="entry name" value="OMPADOMAIN"/>
</dbReference>
<dbReference type="EMBL" id="JACHEU010000003">
    <property type="protein sequence ID" value="MBB6013964.1"/>
    <property type="molecule type" value="Genomic_DNA"/>
</dbReference>